<feature type="region of interest" description="Disordered" evidence="1">
    <location>
        <begin position="36"/>
        <end position="56"/>
    </location>
</feature>
<dbReference type="RefSeq" id="WP_200125777.1">
    <property type="nucleotide sequence ID" value="NZ_CP054705.1"/>
</dbReference>
<evidence type="ECO:0000256" key="1">
    <source>
        <dbReference type="SAM" id="MobiDB-lite"/>
    </source>
</evidence>
<dbReference type="AlphaFoldDB" id="A0A7T6Z6T8"/>
<dbReference type="EMBL" id="CP054705">
    <property type="protein sequence ID" value="QQK77949.1"/>
    <property type="molecule type" value="Genomic_DNA"/>
</dbReference>
<keyword evidence="3" id="KW-1185">Reference proteome</keyword>
<feature type="compositionally biased region" description="Basic and acidic residues" evidence="1">
    <location>
        <begin position="38"/>
        <end position="56"/>
    </location>
</feature>
<evidence type="ECO:0000313" key="3">
    <source>
        <dbReference type="Proteomes" id="UP000595823"/>
    </source>
</evidence>
<name>A0A7T6Z6T8_9BACI</name>
<sequence>MSRNECTSCDGRGLLADDEGWQYPCTICGGDGIFTEGDPTHPDHPINVDDMNRTLE</sequence>
<gene>
    <name evidence="2" type="ORF">HUG15_21785</name>
</gene>
<dbReference type="KEGG" id="scia:HUG15_21785"/>
<dbReference type="Proteomes" id="UP000595823">
    <property type="component" value="Chromosome"/>
</dbReference>
<accession>A0A7T6Z6T8</accession>
<dbReference type="SUPFAM" id="SSF57938">
    <property type="entry name" value="DnaJ/Hsp40 cysteine-rich domain"/>
    <property type="match status" value="1"/>
</dbReference>
<evidence type="ECO:0000313" key="2">
    <source>
        <dbReference type="EMBL" id="QQK77949.1"/>
    </source>
</evidence>
<organism evidence="2 3">
    <name type="scientific">Salicibibacter cibarius</name>
    <dbReference type="NCBI Taxonomy" id="2743000"/>
    <lineage>
        <taxon>Bacteria</taxon>
        <taxon>Bacillati</taxon>
        <taxon>Bacillota</taxon>
        <taxon>Bacilli</taxon>
        <taxon>Bacillales</taxon>
        <taxon>Bacillaceae</taxon>
        <taxon>Salicibibacter</taxon>
    </lineage>
</organism>
<dbReference type="InterPro" id="IPR036410">
    <property type="entry name" value="HSP_DnaJ_Cys-rich_dom_sf"/>
</dbReference>
<protein>
    <submittedName>
        <fullName evidence="2">Uncharacterized protein</fullName>
    </submittedName>
</protein>
<reference evidence="2 3" key="1">
    <citation type="submission" date="2020-06" db="EMBL/GenBank/DDBJ databases">
        <title>Genomic analysis of Salicibibacter sp. NKC5-3.</title>
        <authorList>
            <person name="Oh Y.J."/>
        </authorList>
    </citation>
    <scope>NUCLEOTIDE SEQUENCE [LARGE SCALE GENOMIC DNA]</scope>
    <source>
        <strain evidence="2 3">NKC5-3</strain>
    </source>
</reference>
<proteinExistence type="predicted"/>